<protein>
    <submittedName>
        <fullName evidence="2">Uncharacterized protein</fullName>
    </submittedName>
</protein>
<feature type="coiled-coil region" evidence="1">
    <location>
        <begin position="5"/>
        <end position="39"/>
    </location>
</feature>
<dbReference type="AlphaFoldDB" id="A0A7S4LNA6"/>
<evidence type="ECO:0000313" key="2">
    <source>
        <dbReference type="EMBL" id="CAE0839803.1"/>
    </source>
</evidence>
<dbReference type="EMBL" id="HBJB01000093">
    <property type="protein sequence ID" value="CAE0839803.1"/>
    <property type="molecule type" value="Transcribed_RNA"/>
</dbReference>
<name>A0A7S4LNA6_OXYMA</name>
<keyword evidence="1" id="KW-0175">Coiled coil</keyword>
<gene>
    <name evidence="2" type="ORF">OMAR00294_LOCUS82</name>
</gene>
<organism evidence="2">
    <name type="scientific">Oxyrrhis marina</name>
    <name type="common">Dinoflagellate</name>
    <dbReference type="NCBI Taxonomy" id="2969"/>
    <lineage>
        <taxon>Eukaryota</taxon>
        <taxon>Sar</taxon>
        <taxon>Alveolata</taxon>
        <taxon>Dinophyceae</taxon>
        <taxon>Oxyrrhinales</taxon>
        <taxon>Oxyrrhinaceae</taxon>
        <taxon>Oxyrrhis</taxon>
    </lineage>
</organism>
<reference evidence="2" key="1">
    <citation type="submission" date="2021-01" db="EMBL/GenBank/DDBJ databases">
        <authorList>
            <person name="Corre E."/>
            <person name="Pelletier E."/>
            <person name="Niang G."/>
            <person name="Scheremetjew M."/>
            <person name="Finn R."/>
            <person name="Kale V."/>
            <person name="Holt S."/>
            <person name="Cochrane G."/>
            <person name="Meng A."/>
            <person name="Brown T."/>
            <person name="Cohen L."/>
        </authorList>
    </citation>
    <scope>NUCLEOTIDE SEQUENCE</scope>
    <source>
        <strain evidence="2">LB1974</strain>
    </source>
</reference>
<evidence type="ECO:0000256" key="1">
    <source>
        <dbReference type="SAM" id="Coils"/>
    </source>
</evidence>
<accession>A0A7S4LNA6</accession>
<sequence length="370" mass="40818">MGEVYEDLHREVTAKRAELERVAQQLEDARNNVEGLKRRSKEIAAPGLVPAQLQAGGAVATSQLSSQETEMQSFLLYVAQHVDLKTPPTAFHHGVPFNIGAAVVNLGDSVQYPLVNAGEMRLTVPAAVADAIAGTLERAREGAGLDATTLRSWTQDWELLIGAPDPAVFLIHRVEAMCIVMATWPEVRRANFQSVFQGCKVHPTSSSMPEAMCSEGHPARWSCGMTLSFFCSRCAASCCGVRWCCRRCGENICGICMAPPQGRRQVGSVRRPFASKDLNVPELTNAKLPEPQRSSFTVGDRVEVEYGDRWYTGVLYCCKGQRLGIRCDVDEANVVTYAPVTRVRHFKQEDLQQQEQQAEVGGHRRIHSFS</sequence>
<proteinExistence type="predicted"/>